<dbReference type="InterPro" id="IPR036390">
    <property type="entry name" value="WH_DNA-bd_sf"/>
</dbReference>
<dbReference type="Pfam" id="PF01047">
    <property type="entry name" value="MarR"/>
    <property type="match status" value="1"/>
</dbReference>
<evidence type="ECO:0000313" key="5">
    <source>
        <dbReference type="EMBL" id="CAA9478135.1"/>
    </source>
</evidence>
<name>A0A6J4RVB7_9ACTN</name>
<dbReference type="GO" id="GO:0003700">
    <property type="term" value="F:DNA-binding transcription factor activity"/>
    <property type="evidence" value="ECO:0007669"/>
    <property type="project" value="InterPro"/>
</dbReference>
<dbReference type="InterPro" id="IPR023187">
    <property type="entry name" value="Tscrpt_reg_MarR-type_CS"/>
</dbReference>
<evidence type="ECO:0000256" key="3">
    <source>
        <dbReference type="ARBA" id="ARBA00023163"/>
    </source>
</evidence>
<evidence type="ECO:0000256" key="1">
    <source>
        <dbReference type="ARBA" id="ARBA00023015"/>
    </source>
</evidence>
<sequence length="158" mass="17010">MCAMSASDIVRAGDSTDAEASRREAWALFWRIFMADKTRRWQTLSALGLTPMQGQALMTLAPGAPIPMSAVAERMQCDNSNVTGIADRLEALGLIERLPLPHDRRVRALNLTARGVELREQVAQEVGRPPSGFDALDGDEAATLRGLLAKAVDAQPGA</sequence>
<organism evidence="5">
    <name type="scientific">uncultured Solirubrobacteraceae bacterium</name>
    <dbReference type="NCBI Taxonomy" id="1162706"/>
    <lineage>
        <taxon>Bacteria</taxon>
        <taxon>Bacillati</taxon>
        <taxon>Actinomycetota</taxon>
        <taxon>Thermoleophilia</taxon>
        <taxon>Solirubrobacterales</taxon>
        <taxon>Solirubrobacteraceae</taxon>
        <taxon>environmental samples</taxon>
    </lineage>
</organism>
<dbReference type="GO" id="GO:0006950">
    <property type="term" value="P:response to stress"/>
    <property type="evidence" value="ECO:0007669"/>
    <property type="project" value="TreeGrafter"/>
</dbReference>
<dbReference type="InterPro" id="IPR036388">
    <property type="entry name" value="WH-like_DNA-bd_sf"/>
</dbReference>
<dbReference type="GO" id="GO:0003677">
    <property type="term" value="F:DNA binding"/>
    <property type="evidence" value="ECO:0007669"/>
    <property type="project" value="UniProtKB-KW"/>
</dbReference>
<evidence type="ECO:0000256" key="2">
    <source>
        <dbReference type="ARBA" id="ARBA00023125"/>
    </source>
</evidence>
<accession>A0A6J4RVB7</accession>
<dbReference type="InterPro" id="IPR039422">
    <property type="entry name" value="MarR/SlyA-like"/>
</dbReference>
<dbReference type="PROSITE" id="PS50995">
    <property type="entry name" value="HTH_MARR_2"/>
    <property type="match status" value="1"/>
</dbReference>
<dbReference type="PRINTS" id="PR00598">
    <property type="entry name" value="HTHMARR"/>
</dbReference>
<evidence type="ECO:0000259" key="4">
    <source>
        <dbReference type="PROSITE" id="PS50995"/>
    </source>
</evidence>
<dbReference type="PROSITE" id="PS01117">
    <property type="entry name" value="HTH_MARR_1"/>
    <property type="match status" value="1"/>
</dbReference>
<keyword evidence="1" id="KW-0805">Transcription regulation</keyword>
<proteinExistence type="predicted"/>
<dbReference type="EMBL" id="CADCVJ010000152">
    <property type="protein sequence ID" value="CAA9478135.1"/>
    <property type="molecule type" value="Genomic_DNA"/>
</dbReference>
<gene>
    <name evidence="5" type="ORF">AVDCRST_MAG38-1874</name>
</gene>
<protein>
    <recommendedName>
        <fullName evidence="4">HTH marR-type domain-containing protein</fullName>
    </recommendedName>
</protein>
<dbReference type="AlphaFoldDB" id="A0A6J4RVB7"/>
<dbReference type="PANTHER" id="PTHR33164:SF99">
    <property type="entry name" value="MARR FAMILY REGULATORY PROTEIN"/>
    <property type="match status" value="1"/>
</dbReference>
<keyword evidence="3" id="KW-0804">Transcription</keyword>
<keyword evidence="2" id="KW-0238">DNA-binding</keyword>
<dbReference type="SMART" id="SM00347">
    <property type="entry name" value="HTH_MARR"/>
    <property type="match status" value="1"/>
</dbReference>
<dbReference type="SUPFAM" id="SSF46785">
    <property type="entry name" value="Winged helix' DNA-binding domain"/>
    <property type="match status" value="1"/>
</dbReference>
<dbReference type="Gene3D" id="1.10.10.10">
    <property type="entry name" value="Winged helix-like DNA-binding domain superfamily/Winged helix DNA-binding domain"/>
    <property type="match status" value="1"/>
</dbReference>
<dbReference type="PANTHER" id="PTHR33164">
    <property type="entry name" value="TRANSCRIPTIONAL REGULATOR, MARR FAMILY"/>
    <property type="match status" value="1"/>
</dbReference>
<dbReference type="InterPro" id="IPR000835">
    <property type="entry name" value="HTH_MarR-typ"/>
</dbReference>
<feature type="domain" description="HTH marR-type" evidence="4">
    <location>
        <begin position="22"/>
        <end position="153"/>
    </location>
</feature>
<reference evidence="5" key="1">
    <citation type="submission" date="2020-02" db="EMBL/GenBank/DDBJ databases">
        <authorList>
            <person name="Meier V. D."/>
        </authorList>
    </citation>
    <scope>NUCLEOTIDE SEQUENCE</scope>
    <source>
        <strain evidence="5">AVDCRST_MAG38</strain>
    </source>
</reference>